<dbReference type="Pfam" id="PF02646">
    <property type="entry name" value="RmuC"/>
    <property type="match status" value="1"/>
</dbReference>
<keyword evidence="2" id="KW-0233">DNA recombination</keyword>
<evidence type="ECO:0000256" key="2">
    <source>
        <dbReference type="ARBA" id="ARBA00023172"/>
    </source>
</evidence>
<feature type="non-terminal residue" evidence="3">
    <location>
        <position position="1"/>
    </location>
</feature>
<protein>
    <submittedName>
        <fullName evidence="3">RmuC family DNA recombination protein</fullName>
    </submittedName>
</protein>
<dbReference type="PANTHER" id="PTHR30563:SF0">
    <property type="entry name" value="DNA RECOMBINATION PROTEIN RMUC"/>
    <property type="match status" value="1"/>
</dbReference>
<evidence type="ECO:0000256" key="1">
    <source>
        <dbReference type="ARBA" id="ARBA00023054"/>
    </source>
</evidence>
<gene>
    <name evidence="3" type="ORF">B1A_05549</name>
</gene>
<reference evidence="3" key="2">
    <citation type="journal article" date="2014" name="ISME J.">
        <title>Microbial stratification in low pH oxic and suboxic macroscopic growths along an acid mine drainage.</title>
        <authorList>
            <person name="Mendez-Garcia C."/>
            <person name="Mesa V."/>
            <person name="Sprenger R.R."/>
            <person name="Richter M."/>
            <person name="Diez M.S."/>
            <person name="Solano J."/>
            <person name="Bargiela R."/>
            <person name="Golyshina O.V."/>
            <person name="Manteca A."/>
            <person name="Ramos J.L."/>
            <person name="Gallego J.R."/>
            <person name="Llorente I."/>
            <person name="Martins Dos Santos V.A."/>
            <person name="Jensen O.N."/>
            <person name="Pelaez A.I."/>
            <person name="Sanchez J."/>
            <person name="Ferrer M."/>
        </authorList>
    </citation>
    <scope>NUCLEOTIDE SEQUENCE</scope>
</reference>
<dbReference type="AlphaFoldDB" id="T1BQ17"/>
<evidence type="ECO:0000313" key="3">
    <source>
        <dbReference type="EMBL" id="EQD71957.1"/>
    </source>
</evidence>
<keyword evidence="1" id="KW-0175">Coiled coil</keyword>
<comment type="caution">
    <text evidence="3">The sequence shown here is derived from an EMBL/GenBank/DDBJ whole genome shotgun (WGS) entry which is preliminary data.</text>
</comment>
<dbReference type="GO" id="GO:0006310">
    <property type="term" value="P:DNA recombination"/>
    <property type="evidence" value="ECO:0007669"/>
    <property type="project" value="UniProtKB-KW"/>
</dbReference>
<name>T1BQ17_9ZZZZ</name>
<dbReference type="EMBL" id="AUZX01004056">
    <property type="protein sequence ID" value="EQD71957.1"/>
    <property type="molecule type" value="Genomic_DNA"/>
</dbReference>
<organism evidence="3">
    <name type="scientific">mine drainage metagenome</name>
    <dbReference type="NCBI Taxonomy" id="410659"/>
    <lineage>
        <taxon>unclassified sequences</taxon>
        <taxon>metagenomes</taxon>
        <taxon>ecological metagenomes</taxon>
    </lineage>
</organism>
<dbReference type="InterPro" id="IPR003798">
    <property type="entry name" value="DNA_recombination_RmuC"/>
</dbReference>
<proteinExistence type="predicted"/>
<sequence>GFERKVVVANPTTLLSLLKVLAYGWRQEAMTRNAEEVAALARTLYERAAVLVDHWRGVGERLNQAVQAYNDSVGSLERRFLVSLRRFEDLGVAPSSSNLDTPIRVDTAPQIPTPLLPDDFSS</sequence>
<reference evidence="3" key="1">
    <citation type="submission" date="2013-08" db="EMBL/GenBank/DDBJ databases">
        <authorList>
            <person name="Mendez C."/>
            <person name="Richter M."/>
            <person name="Ferrer M."/>
            <person name="Sanchez J."/>
        </authorList>
    </citation>
    <scope>NUCLEOTIDE SEQUENCE</scope>
</reference>
<dbReference type="PANTHER" id="PTHR30563">
    <property type="entry name" value="DNA RECOMBINATION PROTEIN RMUC"/>
    <property type="match status" value="1"/>
</dbReference>
<accession>T1BQ17</accession>